<name>A0A915I4L9_ROMCU</name>
<organism evidence="2 3">
    <name type="scientific">Romanomermis culicivorax</name>
    <name type="common">Nematode worm</name>
    <dbReference type="NCBI Taxonomy" id="13658"/>
    <lineage>
        <taxon>Eukaryota</taxon>
        <taxon>Metazoa</taxon>
        <taxon>Ecdysozoa</taxon>
        <taxon>Nematoda</taxon>
        <taxon>Enoplea</taxon>
        <taxon>Dorylaimia</taxon>
        <taxon>Mermithida</taxon>
        <taxon>Mermithoidea</taxon>
        <taxon>Mermithidae</taxon>
        <taxon>Romanomermis</taxon>
    </lineage>
</organism>
<evidence type="ECO:0000313" key="2">
    <source>
        <dbReference type="Proteomes" id="UP000887565"/>
    </source>
</evidence>
<dbReference type="Proteomes" id="UP000887565">
    <property type="component" value="Unplaced"/>
</dbReference>
<feature type="compositionally biased region" description="Polar residues" evidence="1">
    <location>
        <begin position="151"/>
        <end position="163"/>
    </location>
</feature>
<dbReference type="AlphaFoldDB" id="A0A915I4L9"/>
<reference evidence="3" key="1">
    <citation type="submission" date="2022-11" db="UniProtKB">
        <authorList>
            <consortium name="WormBaseParasite"/>
        </authorList>
    </citation>
    <scope>IDENTIFICATION</scope>
</reference>
<dbReference type="WBParaSite" id="nRc.2.0.1.t08785-RA">
    <property type="protein sequence ID" value="nRc.2.0.1.t08785-RA"/>
    <property type="gene ID" value="nRc.2.0.1.g08785"/>
</dbReference>
<keyword evidence="2" id="KW-1185">Reference proteome</keyword>
<evidence type="ECO:0000256" key="1">
    <source>
        <dbReference type="SAM" id="MobiDB-lite"/>
    </source>
</evidence>
<feature type="compositionally biased region" description="Acidic residues" evidence="1">
    <location>
        <begin position="197"/>
        <end position="210"/>
    </location>
</feature>
<evidence type="ECO:0000313" key="3">
    <source>
        <dbReference type="WBParaSite" id="nRc.2.0.1.t08785-RA"/>
    </source>
</evidence>
<sequence>MAKKREGEDVIEISNNKKEQMESTRSTDSKFVGSTTLLADSTKSKSKTWLMSQMHGTSSSTSQVQLMAVKEKVPNMQTYDQEVKRHFTNALTIIQKKIEDSQKKYKEQYDKKAHRIDYKEIIEICYPNVIVRLCDNPNVVETLHVNRTKQFHPTTSARQSMPQDNPKKRAFEDGSQNTGSTTPKIINCYIPYPGNDTLEEDADSSNEDDSTLLIKK</sequence>
<feature type="region of interest" description="Disordered" evidence="1">
    <location>
        <begin position="150"/>
        <end position="216"/>
    </location>
</feature>
<feature type="compositionally biased region" description="Polar residues" evidence="1">
    <location>
        <begin position="174"/>
        <end position="184"/>
    </location>
</feature>
<feature type="region of interest" description="Disordered" evidence="1">
    <location>
        <begin position="1"/>
        <end position="29"/>
    </location>
</feature>
<feature type="compositionally biased region" description="Basic and acidic residues" evidence="1">
    <location>
        <begin position="15"/>
        <end position="28"/>
    </location>
</feature>
<proteinExistence type="predicted"/>
<protein>
    <submittedName>
        <fullName evidence="3">Uncharacterized protein</fullName>
    </submittedName>
</protein>
<accession>A0A915I4L9</accession>